<dbReference type="OrthoDB" id="960258at2"/>
<sequence>MKTSLLIFRSTDRAILLVGFLVLTSLSGFGQHIYYVTVGGGAVTKDGSSWTNAYAATQLQTAIDAASAFADGEVWVAGGLYKPTSGSDRTISFLMRDHVAIYGGFEGDETLLSERPPISLTTPSSTTLSGEIGGAGLSDNSYHVINNTSSALSNSAVLDGFVVTAGNANGAGELEFVGGGIANQNSSPTLRNCWFVGNSASKGGAIYNLAFTGTCSPVITNCVITQNTASFGGGMHNGVTGGGSASPKVTSCRFASNSATNSGAIDNEGGSPVVTNCSFTGNSATTNGGVSFNYTLQKFTNCTFLGNTASSGGVIHHTSGNTTFNNCVFWNNGGSSTFNNTIVVTANYCLFELAVTNYSGSNNQTTAVLPFISTTDLQLTACSPAINAGDPASTTTTSGTTDLAGNPRFFSGGLIDIGAYEFQGSAPTPPVIASSGGSSLTVTQGSPAVSLTITGCDGGMINWKGTGVDASTGTDWAISASTSAIGTTVYSVTCTLGGCASAPGSATVTVTSAVASGSYDGYIYGADCSSFRGWAWDRNKINTPISVDILDGDVVIATLLAGDFRQDLLQAGKGNGKHAFSFAIPDDLKNNLPHVLKARVNGSSFILKDSPKALICQNSTSPAGNKPPVAPSPTVLIAPLTAQENVPFSGTLVTFTDPDNDPLTYALIGLPSGLSLDGTSRVINGTPTESGTFLLTYTATDVPGATNSVSFNLTVLPEPSASVTGDFEGFLDKLDCGGIRGWVWDRKKVNTPLTVEFYLETSSPASTTVLGSSLANIYRVDLKNAGKGNGAHAYNFTPPAGLTNGTLVYARVLGSNYVLKGSPKAYQCAPARLSAEESNPLQARLLGNPVTDQVQVEIRGAENQPLRLTLTDATGRLIGERLLEKASAEERQTLPVSDRSSGLLLLRVTSGLRSVTLKALKP</sequence>
<dbReference type="Gene3D" id="2.160.20.10">
    <property type="entry name" value="Single-stranded right-handed beta-helix, Pectin lyase-like"/>
    <property type="match status" value="1"/>
</dbReference>
<proteinExistence type="predicted"/>
<dbReference type="Proteomes" id="UP000271925">
    <property type="component" value="Unassembled WGS sequence"/>
</dbReference>
<dbReference type="RefSeq" id="WP_124876191.1">
    <property type="nucleotide sequence ID" value="NZ_RQJO01000009.1"/>
</dbReference>
<dbReference type="SUPFAM" id="SSF49313">
    <property type="entry name" value="Cadherin-like"/>
    <property type="match status" value="1"/>
</dbReference>
<dbReference type="InterPro" id="IPR013783">
    <property type="entry name" value="Ig-like_fold"/>
</dbReference>
<dbReference type="SUPFAM" id="SSF51126">
    <property type="entry name" value="Pectin lyase-like"/>
    <property type="match status" value="1"/>
</dbReference>
<evidence type="ECO:0000313" key="2">
    <source>
        <dbReference type="EMBL" id="RRB02027.1"/>
    </source>
</evidence>
<dbReference type="Pfam" id="PF05345">
    <property type="entry name" value="He_PIG"/>
    <property type="match status" value="1"/>
</dbReference>
<dbReference type="NCBIfam" id="NF041518">
    <property type="entry name" value="choice_anch_Q"/>
    <property type="match status" value="1"/>
</dbReference>
<feature type="domain" description="Dystroglycan-type cadherin-like" evidence="1">
    <location>
        <begin position="632"/>
        <end position="722"/>
    </location>
</feature>
<keyword evidence="3" id="KW-1185">Reference proteome</keyword>
<name>A0A3P1BLV6_9BACT</name>
<dbReference type="GO" id="GO:0005509">
    <property type="term" value="F:calcium ion binding"/>
    <property type="evidence" value="ECO:0007669"/>
    <property type="project" value="InterPro"/>
</dbReference>
<gene>
    <name evidence="2" type="ORF">EHT25_16155</name>
</gene>
<dbReference type="InterPro" id="IPR006644">
    <property type="entry name" value="Cadg"/>
</dbReference>
<dbReference type="InterPro" id="IPR012334">
    <property type="entry name" value="Pectin_lyas_fold"/>
</dbReference>
<dbReference type="GO" id="GO:0016020">
    <property type="term" value="C:membrane"/>
    <property type="evidence" value="ECO:0007669"/>
    <property type="project" value="InterPro"/>
</dbReference>
<reference evidence="2 3" key="1">
    <citation type="submission" date="2018-11" db="EMBL/GenBank/DDBJ databases">
        <authorList>
            <person name="Zhou Z."/>
            <person name="Wang G."/>
        </authorList>
    </citation>
    <scope>NUCLEOTIDE SEQUENCE [LARGE SCALE GENOMIC DNA]</scope>
    <source>
        <strain evidence="2 3">KCTC52004</strain>
    </source>
</reference>
<dbReference type="InterPro" id="IPR011050">
    <property type="entry name" value="Pectin_lyase_fold/virulence"/>
</dbReference>
<comment type="caution">
    <text evidence="2">The sequence shown here is derived from an EMBL/GenBank/DDBJ whole genome shotgun (WGS) entry which is preliminary data.</text>
</comment>
<accession>A0A3P1BLV6</accession>
<organism evidence="2 3">
    <name type="scientific">Larkinella rosea</name>
    <dbReference type="NCBI Taxonomy" id="2025312"/>
    <lineage>
        <taxon>Bacteria</taxon>
        <taxon>Pseudomonadati</taxon>
        <taxon>Bacteroidota</taxon>
        <taxon>Cytophagia</taxon>
        <taxon>Cytophagales</taxon>
        <taxon>Spirosomataceae</taxon>
        <taxon>Larkinella</taxon>
    </lineage>
</organism>
<dbReference type="SMART" id="SM00736">
    <property type="entry name" value="CADG"/>
    <property type="match status" value="1"/>
</dbReference>
<dbReference type="AlphaFoldDB" id="A0A3P1BLV6"/>
<dbReference type="Gene3D" id="2.60.40.10">
    <property type="entry name" value="Immunoglobulins"/>
    <property type="match status" value="1"/>
</dbReference>
<dbReference type="EMBL" id="RQJO01000009">
    <property type="protein sequence ID" value="RRB02027.1"/>
    <property type="molecule type" value="Genomic_DNA"/>
</dbReference>
<evidence type="ECO:0000259" key="1">
    <source>
        <dbReference type="SMART" id="SM00736"/>
    </source>
</evidence>
<evidence type="ECO:0000313" key="3">
    <source>
        <dbReference type="Proteomes" id="UP000271925"/>
    </source>
</evidence>
<protein>
    <recommendedName>
        <fullName evidence="1">Dystroglycan-type cadherin-like domain-containing protein</fullName>
    </recommendedName>
</protein>
<dbReference type="InterPro" id="IPR015919">
    <property type="entry name" value="Cadherin-like_sf"/>
</dbReference>
<dbReference type="InterPro" id="IPR059226">
    <property type="entry name" value="Choice_anch_Q_dom"/>
</dbReference>